<evidence type="ECO:0000256" key="4">
    <source>
        <dbReference type="ARBA" id="ARBA00046271"/>
    </source>
</evidence>
<organism evidence="5 6">
    <name type="scientific">Aspergillus fumigatus</name>
    <name type="common">Neosartorya fumigata</name>
    <dbReference type="NCBI Taxonomy" id="746128"/>
    <lineage>
        <taxon>Eukaryota</taxon>
        <taxon>Fungi</taxon>
        <taxon>Dikarya</taxon>
        <taxon>Ascomycota</taxon>
        <taxon>Pezizomycotina</taxon>
        <taxon>Eurotiomycetes</taxon>
        <taxon>Eurotiomycetidae</taxon>
        <taxon>Eurotiales</taxon>
        <taxon>Aspergillaceae</taxon>
        <taxon>Aspergillus</taxon>
        <taxon>Aspergillus subgen. Fumigati</taxon>
    </lineage>
</organism>
<evidence type="ECO:0000313" key="6">
    <source>
        <dbReference type="Proteomes" id="UP000813423"/>
    </source>
</evidence>
<dbReference type="InterPro" id="IPR008733">
    <property type="entry name" value="PEX11"/>
</dbReference>
<evidence type="ECO:0000256" key="1">
    <source>
        <dbReference type="ARBA" id="ARBA00022593"/>
    </source>
</evidence>
<accession>A0A229WQL9</accession>
<dbReference type="PANTHER" id="PTHR12652:SF23">
    <property type="entry name" value="MICROBODY (PEROXISOME) PROLIFERATION PROTEIN PEROXIN 11B (EUROFUNG)"/>
    <property type="match status" value="1"/>
</dbReference>
<evidence type="ECO:0000256" key="3">
    <source>
        <dbReference type="ARBA" id="ARBA00023140"/>
    </source>
</evidence>
<evidence type="ECO:0000313" key="5">
    <source>
        <dbReference type="EMBL" id="KAH1907366.1"/>
    </source>
</evidence>
<keyword evidence="2" id="KW-0472">Membrane</keyword>
<comment type="subcellular location">
    <subcellularLocation>
        <location evidence="4">Peroxisome membrane</location>
    </subcellularLocation>
</comment>
<name>A0A229WQL9_ASPFM</name>
<dbReference type="OMA" id="MFFTTFT"/>
<proteinExistence type="predicted"/>
<keyword evidence="3" id="KW-0576">Peroxisome</keyword>
<dbReference type="PANTHER" id="PTHR12652">
    <property type="entry name" value="PEROXISOMAL BIOGENESIS FACTOR 11"/>
    <property type="match status" value="1"/>
</dbReference>
<dbReference type="Proteomes" id="UP000813423">
    <property type="component" value="Unassembled WGS sequence"/>
</dbReference>
<protein>
    <submittedName>
        <fullName evidence="5">Uncharacterized protein</fullName>
    </submittedName>
</protein>
<dbReference type="EMBL" id="JAIBSC010000028">
    <property type="protein sequence ID" value="KAH1907366.1"/>
    <property type="molecule type" value="Genomic_DNA"/>
</dbReference>
<keyword evidence="1" id="KW-0962">Peroxisome biogenesis</keyword>
<dbReference type="AlphaFoldDB" id="A0A229WQL9"/>
<dbReference type="GO" id="GO:0016559">
    <property type="term" value="P:peroxisome fission"/>
    <property type="evidence" value="ECO:0007669"/>
    <property type="project" value="InterPro"/>
</dbReference>
<dbReference type="Pfam" id="PF05648">
    <property type="entry name" value="PEX11"/>
    <property type="match status" value="1"/>
</dbReference>
<reference evidence="5" key="1">
    <citation type="submission" date="2021-08" db="EMBL/GenBank/DDBJ databases">
        <title>Global Aspergillus fumigatus from environmental and clinical sources.</title>
        <authorList>
            <person name="Barber A."/>
            <person name="Sae-Ong T."/>
        </authorList>
    </citation>
    <scope>NUCLEOTIDE SEQUENCE</scope>
    <source>
        <strain evidence="5">NRZ-2016-071</strain>
    </source>
</reference>
<evidence type="ECO:0000256" key="2">
    <source>
        <dbReference type="ARBA" id="ARBA00023136"/>
    </source>
</evidence>
<gene>
    <name evidence="5" type="ORF">KXV57_004326</name>
</gene>
<dbReference type="GO" id="GO:0005778">
    <property type="term" value="C:peroxisomal membrane"/>
    <property type="evidence" value="ECO:0007669"/>
    <property type="project" value="UniProtKB-SubCell"/>
</dbReference>
<comment type="caution">
    <text evidence="5">The sequence shown here is derived from an EMBL/GenBank/DDBJ whole genome shotgun (WGS) entry which is preliminary data.</text>
</comment>
<sequence>MTVKAPHAPSTTPSAIKQFSNFTRTGAGLEKTLRLIQALATIIIETSIDNETVRTWSTAKSQLALTRRFFRFFNFLDCFEQVFALLGSSSSSSSTSSAAEGFPTTLIELGRWTCLGLYFVLEDCTILHAMDVYPVSWNEPVIVEAYKFWFYALALSIVGALWGLVFASFSTSASAGKAQRHAKKGKSSKERQAEGSGPLMKRIVVDGCDLLIPGVFLGWIQVSEVVVGMAMVVSTLVAGRDIWIKAQQA</sequence>